<dbReference type="Proteomes" id="UP000430404">
    <property type="component" value="Unassembled WGS sequence"/>
</dbReference>
<name>A0A653JZT7_9GAMM</name>
<evidence type="ECO:0000313" key="2">
    <source>
        <dbReference type="Proteomes" id="UP000430404"/>
    </source>
</evidence>
<dbReference type="AlphaFoldDB" id="A0A653JZT7"/>
<reference evidence="1 2" key="1">
    <citation type="submission" date="2019-10" db="EMBL/GenBank/DDBJ databases">
        <authorList>
            <person name="Karimi E."/>
        </authorList>
    </citation>
    <scope>NUCLEOTIDE SEQUENCE [LARGE SCALE GENOMIC DNA]</scope>
    <source>
        <strain evidence="1">Acinetobacter sp. 8BE</strain>
    </source>
</reference>
<protein>
    <submittedName>
        <fullName evidence="1">Uncharacterized protein</fullName>
    </submittedName>
</protein>
<dbReference type="EMBL" id="CABWKZ010000003">
    <property type="protein sequence ID" value="VXA53947.1"/>
    <property type="molecule type" value="Genomic_DNA"/>
</dbReference>
<dbReference type="RefSeq" id="WP_159415269.1">
    <property type="nucleotide sequence ID" value="NZ_CP158965.1"/>
</dbReference>
<proteinExistence type="predicted"/>
<organism evidence="1 2">
    <name type="scientific">Acinetobacter proteolyticus</name>
    <dbReference type="NCBI Taxonomy" id="1776741"/>
    <lineage>
        <taxon>Bacteria</taxon>
        <taxon>Pseudomonadati</taxon>
        <taxon>Pseudomonadota</taxon>
        <taxon>Gammaproteobacteria</taxon>
        <taxon>Moraxellales</taxon>
        <taxon>Moraxellaceae</taxon>
        <taxon>Acinetobacter</taxon>
    </lineage>
</organism>
<gene>
    <name evidence="1" type="ORF">ACI8B_110022</name>
</gene>
<sequence>MKKEFELNAFDEILDNIKYWYLENLNKKEMFWQCAQYNFLFRALPESFKNKNGDQALGGGEYAYRIQVYFEEAIQARVKCHDMPRRVKLKGKILVFDVHSSMFDGLGEKETAGFIDGCDTPPPEFWIHFDGENLYSFIPNELTNIVDLAIDISMSGSLEWHTDVIEI</sequence>
<accession>A0A653JZT7</accession>
<evidence type="ECO:0000313" key="1">
    <source>
        <dbReference type="EMBL" id="VXA53947.1"/>
    </source>
</evidence>